<name>A0AAJ4A5B9_9BACT</name>
<evidence type="ECO:0000256" key="7">
    <source>
        <dbReference type="HAMAP-Rule" id="MF_02065"/>
    </source>
</evidence>
<feature type="transmembrane region" description="Helical" evidence="7">
    <location>
        <begin position="37"/>
        <end position="59"/>
    </location>
</feature>
<evidence type="ECO:0000256" key="4">
    <source>
        <dbReference type="ARBA" id="ARBA00023136"/>
    </source>
</evidence>
<dbReference type="KEGG" id="suln:FJR47_04885"/>
<dbReference type="GO" id="GO:0008932">
    <property type="term" value="F:lytic endotransglycosylase activity"/>
    <property type="evidence" value="ECO:0007669"/>
    <property type="project" value="UniProtKB-UniRule"/>
</dbReference>
<keyword evidence="2 7" id="KW-0812">Transmembrane</keyword>
<comment type="similarity">
    <text evidence="7">Belongs to the transglycosylase MltG family.</text>
</comment>
<evidence type="ECO:0000256" key="1">
    <source>
        <dbReference type="ARBA" id="ARBA00022475"/>
    </source>
</evidence>
<keyword evidence="6 7" id="KW-0961">Cell wall biogenesis/degradation</keyword>
<accession>A0AAJ4A5B9</accession>
<comment type="subcellular location">
    <subcellularLocation>
        <location evidence="7">Cell membrane</location>
        <topology evidence="7">Single-pass membrane protein</topology>
    </subcellularLocation>
</comment>
<evidence type="ECO:0000313" key="8">
    <source>
        <dbReference type="EMBL" id="QFR44223.1"/>
    </source>
</evidence>
<dbReference type="InterPro" id="IPR003770">
    <property type="entry name" value="MLTG-like"/>
</dbReference>
<gene>
    <name evidence="7 8" type="primary">mltG</name>
    <name evidence="8" type="ORF">FJR47_04885</name>
</gene>
<dbReference type="PANTHER" id="PTHR30518">
    <property type="entry name" value="ENDOLYTIC MUREIN TRANSGLYCOSYLASE"/>
    <property type="match status" value="1"/>
</dbReference>
<dbReference type="EMBL" id="CP041166">
    <property type="protein sequence ID" value="QFR44223.1"/>
    <property type="molecule type" value="Genomic_DNA"/>
</dbReference>
<evidence type="ECO:0000256" key="5">
    <source>
        <dbReference type="ARBA" id="ARBA00023239"/>
    </source>
</evidence>
<evidence type="ECO:0000313" key="9">
    <source>
        <dbReference type="Proteomes" id="UP000326061"/>
    </source>
</evidence>
<evidence type="ECO:0000256" key="2">
    <source>
        <dbReference type="ARBA" id="ARBA00022692"/>
    </source>
</evidence>
<dbReference type="Proteomes" id="UP000326061">
    <property type="component" value="Chromosome"/>
</dbReference>
<dbReference type="PANTHER" id="PTHR30518:SF2">
    <property type="entry name" value="ENDOLYTIC MUREIN TRANSGLYCOSYLASE"/>
    <property type="match status" value="1"/>
</dbReference>
<reference evidence="9" key="1">
    <citation type="submission" date="2019-06" db="EMBL/GenBank/DDBJ databases">
        <title>Sulfurimonas gotlandica sp. nov., a chemoautotrophic and psychrotolerant epsilonproteobacterium isolated from a pelagic redoxcline, and an emended description of the genus Sulfurimonas.</title>
        <authorList>
            <person name="Wang S."/>
            <person name="Jiang L."/>
            <person name="Shao Z."/>
        </authorList>
    </citation>
    <scope>NUCLEOTIDE SEQUENCE [LARGE SCALE GENOMIC DNA]</scope>
    <source>
        <strain evidence="9">1-1N</strain>
    </source>
</reference>
<protein>
    <recommendedName>
        <fullName evidence="7">Endolytic murein transglycosylase</fullName>
        <ecNumber evidence="7">4.2.2.29</ecNumber>
    </recommendedName>
    <alternativeName>
        <fullName evidence="7">Peptidoglycan lytic transglycosylase</fullName>
    </alternativeName>
    <alternativeName>
        <fullName evidence="7">Peptidoglycan polymerization terminase</fullName>
    </alternativeName>
</protein>
<dbReference type="GO" id="GO:0071555">
    <property type="term" value="P:cell wall organization"/>
    <property type="evidence" value="ECO:0007669"/>
    <property type="project" value="UniProtKB-KW"/>
</dbReference>
<keyword evidence="1 7" id="KW-1003">Cell membrane</keyword>
<keyword evidence="3 7" id="KW-1133">Transmembrane helix</keyword>
<feature type="site" description="Important for catalytic activity" evidence="7">
    <location>
        <position position="233"/>
    </location>
</feature>
<proteinExistence type="inferred from homology"/>
<comment type="catalytic activity">
    <reaction evidence="7">
        <text>a peptidoglycan chain = a peptidoglycan chain with N-acetyl-1,6-anhydromuramyl-[peptide] at the reducing end + a peptidoglycan chain with N-acetylglucosamine at the non-reducing end.</text>
        <dbReference type="EC" id="4.2.2.29"/>
    </reaction>
</comment>
<dbReference type="GO" id="GO:0005886">
    <property type="term" value="C:plasma membrane"/>
    <property type="evidence" value="ECO:0007669"/>
    <property type="project" value="UniProtKB-SubCell"/>
</dbReference>
<dbReference type="HAMAP" id="MF_02065">
    <property type="entry name" value="MltG"/>
    <property type="match status" value="1"/>
</dbReference>
<dbReference type="NCBIfam" id="TIGR00247">
    <property type="entry name" value="endolytic transglycosylase MltG"/>
    <property type="match status" value="1"/>
</dbReference>
<keyword evidence="4 7" id="KW-0472">Membrane</keyword>
<evidence type="ECO:0000256" key="3">
    <source>
        <dbReference type="ARBA" id="ARBA00022989"/>
    </source>
</evidence>
<comment type="function">
    <text evidence="7">Functions as a peptidoglycan terminase that cleaves nascent peptidoglycan strands endolytically to terminate their elongation.</text>
</comment>
<dbReference type="GO" id="GO:0009252">
    <property type="term" value="P:peptidoglycan biosynthetic process"/>
    <property type="evidence" value="ECO:0007669"/>
    <property type="project" value="UniProtKB-UniRule"/>
</dbReference>
<dbReference type="EC" id="4.2.2.29" evidence="7"/>
<dbReference type="Pfam" id="PF02618">
    <property type="entry name" value="YceG"/>
    <property type="match status" value="1"/>
</dbReference>
<sequence>MYNFLTFIFWDDMPSIYIPFCKSINEEKSSKNMNNKILISIKWIFKIVLIIILSFMYYLNKPINSPQIIYIPKGSINKIIAHLQSRNYNINKLDALLLRVIGSPQSGWIDIGTTCSTRGDFLYKLTTAKAALQNVTLIPGETTHIFLDQLADEFHLNRELLQKEYAVQSKYKEGLFVPNTYSLPMGITEEMIIKILLKESFLQMRDFSMKIFGTYNEKKWFHFVTIASIIQKESANIEEMPLVSSVIHNRIKKGMKLQMDGTLNYGKYSHIKVTSKMIKEDKTIYNTYLHSGIPPVPVCNVSFDAIKAAIFPAQTDYLYFVKSKNGAHTFSCNYSTHLTNINDATK</sequence>
<dbReference type="AlphaFoldDB" id="A0AAJ4A5B9"/>
<organism evidence="8 9">
    <name type="scientific">Sulfurimonas xiamenensis</name>
    <dbReference type="NCBI Taxonomy" id="2590021"/>
    <lineage>
        <taxon>Bacteria</taxon>
        <taxon>Pseudomonadati</taxon>
        <taxon>Campylobacterota</taxon>
        <taxon>Epsilonproteobacteria</taxon>
        <taxon>Campylobacterales</taxon>
        <taxon>Sulfurimonadaceae</taxon>
        <taxon>Sulfurimonas</taxon>
    </lineage>
</organism>
<keyword evidence="5 7" id="KW-0456">Lyase</keyword>
<evidence type="ECO:0000256" key="6">
    <source>
        <dbReference type="ARBA" id="ARBA00023316"/>
    </source>
</evidence>
<dbReference type="Gene3D" id="3.30.160.60">
    <property type="entry name" value="Classic Zinc Finger"/>
    <property type="match status" value="1"/>
</dbReference>
<keyword evidence="9" id="KW-1185">Reference proteome</keyword>